<dbReference type="KEGG" id="rbu:PG1C_06685"/>
<evidence type="ECO:0000259" key="1">
    <source>
        <dbReference type="Pfam" id="PF00814"/>
    </source>
</evidence>
<dbReference type="CDD" id="cd24032">
    <property type="entry name" value="ASKHA_NBD_TsaB"/>
    <property type="match status" value="1"/>
</dbReference>
<keyword evidence="3" id="KW-1185">Reference proteome</keyword>
<dbReference type="PANTHER" id="PTHR11735">
    <property type="entry name" value="TRNA N6-ADENOSINE THREONYLCARBAMOYLTRANSFERASE"/>
    <property type="match status" value="1"/>
</dbReference>
<accession>A0A0C5J8F7</accession>
<dbReference type="HOGENOM" id="CLU_064886_2_0_4"/>
<dbReference type="EMBL" id="CP010554">
    <property type="protein sequence ID" value="AJP48230.1"/>
    <property type="molecule type" value="Genomic_DNA"/>
</dbReference>
<dbReference type="AlphaFoldDB" id="A0A0C5J8F7"/>
<evidence type="ECO:0000313" key="3">
    <source>
        <dbReference type="Proteomes" id="UP000061603"/>
    </source>
</evidence>
<feature type="domain" description="Gcp-like" evidence="1">
    <location>
        <begin position="37"/>
        <end position="143"/>
    </location>
</feature>
<dbReference type="STRING" id="1565605.PG1C_06685"/>
<proteinExistence type="predicted"/>
<dbReference type="InterPro" id="IPR043129">
    <property type="entry name" value="ATPase_NBD"/>
</dbReference>
<evidence type="ECO:0000313" key="2">
    <source>
        <dbReference type="EMBL" id="AJP48230.1"/>
    </source>
</evidence>
<dbReference type="InterPro" id="IPR022496">
    <property type="entry name" value="T6A_TsaB"/>
</dbReference>
<dbReference type="SUPFAM" id="SSF53067">
    <property type="entry name" value="Actin-like ATPase domain"/>
    <property type="match status" value="2"/>
</dbReference>
<dbReference type="PATRIC" id="fig|1565605.3.peg.1405"/>
<dbReference type="RefSeq" id="WP_202636709.1">
    <property type="nucleotide sequence ID" value="NZ_CP010554.1"/>
</dbReference>
<dbReference type="Gene3D" id="3.30.420.40">
    <property type="match status" value="2"/>
</dbReference>
<dbReference type="GO" id="GO:0005829">
    <property type="term" value="C:cytosol"/>
    <property type="evidence" value="ECO:0007669"/>
    <property type="project" value="TreeGrafter"/>
</dbReference>
<name>A0A0C5J8F7_9PROT</name>
<organism evidence="2 3">
    <name type="scientific">Rugosibacter aromaticivorans</name>
    <dbReference type="NCBI Taxonomy" id="1565605"/>
    <lineage>
        <taxon>Bacteria</taxon>
        <taxon>Pseudomonadati</taxon>
        <taxon>Pseudomonadota</taxon>
        <taxon>Betaproteobacteria</taxon>
        <taxon>Nitrosomonadales</taxon>
        <taxon>Sterolibacteriaceae</taxon>
        <taxon>Rugosibacter</taxon>
    </lineage>
</organism>
<reference evidence="2 3" key="1">
    <citation type="journal article" date="2015" name="Genome Announc.">
        <title>Complete Genome Sequence of a Novel Bacterium within the Family Rhodocyclaceae That Degrades Polycyclic Aromatic Hydrocarbons.</title>
        <authorList>
            <person name="Singleton D.R."/>
            <person name="Dickey A.N."/>
            <person name="Scholl E.H."/>
            <person name="Wright F.A."/>
            <person name="Aitken M.D."/>
        </authorList>
    </citation>
    <scope>NUCLEOTIDE SEQUENCE [LARGE SCALE GENOMIC DNA]</scope>
    <source>
        <strain evidence="3">PG1-Ca6</strain>
    </source>
</reference>
<dbReference type="GO" id="GO:0002949">
    <property type="term" value="P:tRNA threonylcarbamoyladenosine modification"/>
    <property type="evidence" value="ECO:0007669"/>
    <property type="project" value="InterPro"/>
</dbReference>
<dbReference type="NCBIfam" id="TIGR03725">
    <property type="entry name" value="T6A_YeaZ"/>
    <property type="match status" value="1"/>
</dbReference>
<dbReference type="PANTHER" id="PTHR11735:SF11">
    <property type="entry name" value="TRNA THREONYLCARBAMOYLADENOSINE BIOSYNTHESIS PROTEIN TSAB"/>
    <property type="match status" value="1"/>
</dbReference>
<sequence length="229" mass="24012">MRFLAFETATRRLSVALWQDGELTERFADHPNSGSAYLLPWVHELLAQSGIKLTQLDGIAFGAGPGGFTGLRLACGVAQGLAFGLDVPVAPISTLAALALASGEHTVWACLDARMNEVYAAAYTIEGDRVHEVMAPHCAAPAVLPAPTFQNAWGVGDGFKIYGELLATRKPDLTGVRPDIFPSAVAVARLAASVLANGSGVAAAQAQPLYVRDKVAFTTAERLARGGLK</sequence>
<dbReference type="Pfam" id="PF00814">
    <property type="entry name" value="TsaD"/>
    <property type="match status" value="1"/>
</dbReference>
<dbReference type="InterPro" id="IPR000905">
    <property type="entry name" value="Gcp-like_dom"/>
</dbReference>
<gene>
    <name evidence="2" type="ORF">PG1C_06685</name>
</gene>
<protein>
    <recommendedName>
        <fullName evidence="1">Gcp-like domain-containing protein</fullName>
    </recommendedName>
</protein>
<dbReference type="Proteomes" id="UP000061603">
    <property type="component" value="Chromosome"/>
</dbReference>